<dbReference type="CDD" id="cd06261">
    <property type="entry name" value="TM_PBP2"/>
    <property type="match status" value="1"/>
</dbReference>
<feature type="transmembrane region" description="Helical" evidence="7">
    <location>
        <begin position="248"/>
        <end position="271"/>
    </location>
</feature>
<dbReference type="InterPro" id="IPR000515">
    <property type="entry name" value="MetI-like"/>
</dbReference>
<keyword evidence="4 7" id="KW-0812">Transmembrane</keyword>
<dbReference type="InterPro" id="IPR035906">
    <property type="entry name" value="MetI-like_sf"/>
</dbReference>
<feature type="transmembrane region" description="Helical" evidence="7">
    <location>
        <begin position="73"/>
        <end position="100"/>
    </location>
</feature>
<evidence type="ECO:0000259" key="8">
    <source>
        <dbReference type="PROSITE" id="PS50928"/>
    </source>
</evidence>
<dbReference type="EMBL" id="VBAK01000139">
    <property type="protein sequence ID" value="TMI88496.1"/>
    <property type="molecule type" value="Genomic_DNA"/>
</dbReference>
<keyword evidence="3" id="KW-1003">Cell membrane</keyword>
<protein>
    <submittedName>
        <fullName evidence="9">Carbohydrate ABC transporter permease</fullName>
    </submittedName>
</protein>
<keyword evidence="2 7" id="KW-0813">Transport</keyword>
<evidence type="ECO:0000256" key="6">
    <source>
        <dbReference type="ARBA" id="ARBA00023136"/>
    </source>
</evidence>
<dbReference type="GO" id="GO:0005886">
    <property type="term" value="C:plasma membrane"/>
    <property type="evidence" value="ECO:0007669"/>
    <property type="project" value="UniProtKB-SubCell"/>
</dbReference>
<feature type="transmembrane region" description="Helical" evidence="7">
    <location>
        <begin position="12"/>
        <end position="33"/>
    </location>
</feature>
<evidence type="ECO:0000313" key="10">
    <source>
        <dbReference type="Proteomes" id="UP000318509"/>
    </source>
</evidence>
<keyword evidence="5 7" id="KW-1133">Transmembrane helix</keyword>
<evidence type="ECO:0000256" key="5">
    <source>
        <dbReference type="ARBA" id="ARBA00022989"/>
    </source>
</evidence>
<evidence type="ECO:0000256" key="2">
    <source>
        <dbReference type="ARBA" id="ARBA00022448"/>
    </source>
</evidence>
<sequence>MTGRRGWSVGAALRMVLLAVALIWTLFPVYWMLVTAFKTTLEIFSLRLQLVPAHPTLENFVEMWTGVVPVRTFFANSVVTSGLTCALTIAVSVLAGFAFSRMQFRYKQPLQLGLLLAQMFPFIVLLIPLYLIFLRSHLLNTNQGLVLAFASTAIPVGVWFMKGFMDSVPLELDEAARIDGCTEIRLLRDVLLPLMLPGIVAVGVFAFLDAWNNLFFPLVLVTRPEGRTLPVGLLYAVDSRYREDWGGLMAASILASLPPILGFVAVQRWLISGLLAGAMKG</sequence>
<gene>
    <name evidence="9" type="ORF">E6H00_12550</name>
</gene>
<reference evidence="9 10" key="1">
    <citation type="journal article" date="2019" name="Nat. Microbiol.">
        <title>Mediterranean grassland soil C-N compound turnover is dependent on rainfall and depth, and is mediated by genomically divergent microorganisms.</title>
        <authorList>
            <person name="Diamond S."/>
            <person name="Andeer P.F."/>
            <person name="Li Z."/>
            <person name="Crits-Christoph A."/>
            <person name="Burstein D."/>
            <person name="Anantharaman K."/>
            <person name="Lane K.R."/>
            <person name="Thomas B.C."/>
            <person name="Pan C."/>
            <person name="Northen T.R."/>
            <person name="Banfield J.F."/>
        </authorList>
    </citation>
    <scope>NUCLEOTIDE SEQUENCE [LARGE SCALE GENOMIC DNA]</scope>
    <source>
        <strain evidence="9">NP_3</strain>
    </source>
</reference>
<dbReference type="InterPro" id="IPR050901">
    <property type="entry name" value="BP-dep_ABC_trans_perm"/>
</dbReference>
<comment type="similarity">
    <text evidence="7">Belongs to the binding-protein-dependent transport system permease family.</text>
</comment>
<feature type="transmembrane region" description="Helical" evidence="7">
    <location>
        <begin position="112"/>
        <end position="133"/>
    </location>
</feature>
<dbReference type="Proteomes" id="UP000318509">
    <property type="component" value="Unassembled WGS sequence"/>
</dbReference>
<keyword evidence="6 7" id="KW-0472">Membrane</keyword>
<feature type="transmembrane region" description="Helical" evidence="7">
    <location>
        <begin position="145"/>
        <end position="165"/>
    </location>
</feature>
<dbReference type="PANTHER" id="PTHR32243:SF18">
    <property type="entry name" value="INNER MEMBRANE ABC TRANSPORTER PERMEASE PROTEIN YCJP"/>
    <property type="match status" value="1"/>
</dbReference>
<dbReference type="Gene3D" id="1.10.3720.10">
    <property type="entry name" value="MetI-like"/>
    <property type="match status" value="1"/>
</dbReference>
<evidence type="ECO:0000256" key="3">
    <source>
        <dbReference type="ARBA" id="ARBA00022475"/>
    </source>
</evidence>
<evidence type="ECO:0000313" key="9">
    <source>
        <dbReference type="EMBL" id="TMI88496.1"/>
    </source>
</evidence>
<dbReference type="SUPFAM" id="SSF161098">
    <property type="entry name" value="MetI-like"/>
    <property type="match status" value="1"/>
</dbReference>
<proteinExistence type="inferred from homology"/>
<organism evidence="9 10">
    <name type="scientific">Candidatus Segetimicrobium genomatis</name>
    <dbReference type="NCBI Taxonomy" id="2569760"/>
    <lineage>
        <taxon>Bacteria</taxon>
        <taxon>Bacillati</taxon>
        <taxon>Candidatus Sysuimicrobiota</taxon>
        <taxon>Candidatus Sysuimicrobiia</taxon>
        <taxon>Candidatus Sysuimicrobiales</taxon>
        <taxon>Candidatus Segetimicrobiaceae</taxon>
        <taxon>Candidatus Segetimicrobium</taxon>
    </lineage>
</organism>
<evidence type="ECO:0000256" key="1">
    <source>
        <dbReference type="ARBA" id="ARBA00004651"/>
    </source>
</evidence>
<comment type="caution">
    <text evidence="9">The sequence shown here is derived from an EMBL/GenBank/DDBJ whole genome shotgun (WGS) entry which is preliminary data.</text>
</comment>
<evidence type="ECO:0000256" key="4">
    <source>
        <dbReference type="ARBA" id="ARBA00022692"/>
    </source>
</evidence>
<accession>A0A537JZ52</accession>
<dbReference type="PANTHER" id="PTHR32243">
    <property type="entry name" value="MALTOSE TRANSPORT SYSTEM PERMEASE-RELATED"/>
    <property type="match status" value="1"/>
</dbReference>
<evidence type="ECO:0000256" key="7">
    <source>
        <dbReference type="RuleBase" id="RU363032"/>
    </source>
</evidence>
<dbReference type="AlphaFoldDB" id="A0A537JZ52"/>
<name>A0A537JZ52_9BACT</name>
<feature type="domain" description="ABC transmembrane type-1" evidence="8">
    <location>
        <begin position="74"/>
        <end position="266"/>
    </location>
</feature>
<dbReference type="GO" id="GO:0055085">
    <property type="term" value="P:transmembrane transport"/>
    <property type="evidence" value="ECO:0007669"/>
    <property type="project" value="InterPro"/>
</dbReference>
<dbReference type="Pfam" id="PF00528">
    <property type="entry name" value="BPD_transp_1"/>
    <property type="match status" value="1"/>
</dbReference>
<feature type="transmembrane region" description="Helical" evidence="7">
    <location>
        <begin position="186"/>
        <end position="208"/>
    </location>
</feature>
<dbReference type="PROSITE" id="PS50928">
    <property type="entry name" value="ABC_TM1"/>
    <property type="match status" value="1"/>
</dbReference>
<comment type="subcellular location">
    <subcellularLocation>
        <location evidence="1 7">Cell membrane</location>
        <topology evidence="1 7">Multi-pass membrane protein</topology>
    </subcellularLocation>
</comment>